<name>A0A6J0L126_RAPSA</name>
<evidence type="ECO:0000313" key="1">
    <source>
        <dbReference type="Proteomes" id="UP000504610"/>
    </source>
</evidence>
<reference evidence="1" key="1">
    <citation type="journal article" date="2019" name="Database">
        <title>The radish genome database (RadishGD): an integrated information resource for radish genomics.</title>
        <authorList>
            <person name="Yu H.J."/>
            <person name="Baek S."/>
            <person name="Lee Y.J."/>
            <person name="Cho A."/>
            <person name="Mun J.H."/>
        </authorList>
    </citation>
    <scope>NUCLEOTIDE SEQUENCE [LARGE SCALE GENOMIC DNA]</scope>
    <source>
        <strain evidence="1">cv. WK10039</strain>
    </source>
</reference>
<dbReference type="PANTHER" id="PTHR31900">
    <property type="entry name" value="F-BOX/RNI SUPERFAMILY PROTEIN-RELATED"/>
    <property type="match status" value="1"/>
</dbReference>
<dbReference type="InterPro" id="IPR032675">
    <property type="entry name" value="LRR_dom_sf"/>
</dbReference>
<accession>A0A6J0L126</accession>
<dbReference type="SUPFAM" id="SSF52047">
    <property type="entry name" value="RNI-like"/>
    <property type="match status" value="1"/>
</dbReference>
<dbReference type="Gene3D" id="3.80.10.10">
    <property type="entry name" value="Ribonuclease Inhibitor"/>
    <property type="match status" value="1"/>
</dbReference>
<dbReference type="InterPro" id="IPR050232">
    <property type="entry name" value="FBL13/AtMIF1-like"/>
</dbReference>
<keyword evidence="1" id="KW-1185">Reference proteome</keyword>
<dbReference type="RefSeq" id="XP_018453558.1">
    <property type="nucleotide sequence ID" value="XM_018598056.1"/>
</dbReference>
<dbReference type="KEGG" id="rsz:108824644"/>
<evidence type="ECO:0000313" key="2">
    <source>
        <dbReference type="RefSeq" id="XP_018453558.1"/>
    </source>
</evidence>
<dbReference type="OrthoDB" id="594804at2759"/>
<sequence>MITNDARLKIILLKFYVLYITYHLLKLYKSILVYVPDGLDVSLSSLKTLHLLSVKYENKESQRSLLRGCPVLEELVVDKSDSLRVESFAVKVPSLERLSVLYQFDDDLDGLDEHSEHEFYNDRVTINAPSLKYLNYVDIVDYGHSCVSWDMPELEEAHVKLVCKRPEKLMRSLTAVKRLSLCLFNHSMVQHRVALCQLVHLELCGCSPKWWDLLTWILKSSPKLQVLKLNKCSEECYCSVKPIGRPWGLVM</sequence>
<organism evidence="1 2">
    <name type="scientific">Raphanus sativus</name>
    <name type="common">Radish</name>
    <name type="synonym">Raphanus raphanistrum var. sativus</name>
    <dbReference type="NCBI Taxonomy" id="3726"/>
    <lineage>
        <taxon>Eukaryota</taxon>
        <taxon>Viridiplantae</taxon>
        <taxon>Streptophyta</taxon>
        <taxon>Embryophyta</taxon>
        <taxon>Tracheophyta</taxon>
        <taxon>Spermatophyta</taxon>
        <taxon>Magnoliopsida</taxon>
        <taxon>eudicotyledons</taxon>
        <taxon>Gunneridae</taxon>
        <taxon>Pentapetalae</taxon>
        <taxon>rosids</taxon>
        <taxon>malvids</taxon>
        <taxon>Brassicales</taxon>
        <taxon>Brassicaceae</taxon>
        <taxon>Brassiceae</taxon>
        <taxon>Raphanus</taxon>
    </lineage>
</organism>
<dbReference type="Proteomes" id="UP000504610">
    <property type="component" value="Chromosome 9"/>
</dbReference>
<dbReference type="PANTHER" id="PTHR31900:SF36">
    <property type="entry name" value="F-BOX DOMAIN-CONTAINING PROTEIN"/>
    <property type="match status" value="1"/>
</dbReference>
<gene>
    <name evidence="2" type="primary">LOC108824644</name>
</gene>
<dbReference type="AlphaFoldDB" id="A0A6J0L126"/>
<proteinExistence type="predicted"/>
<protein>
    <submittedName>
        <fullName evidence="2">FBD-associated F-box protein At3g50710</fullName>
    </submittedName>
</protein>
<dbReference type="InterPro" id="IPR013101">
    <property type="entry name" value="LRR_PRU1-like"/>
</dbReference>
<reference evidence="2" key="2">
    <citation type="submission" date="2025-08" db="UniProtKB">
        <authorList>
            <consortium name="RefSeq"/>
        </authorList>
    </citation>
    <scope>IDENTIFICATION</scope>
    <source>
        <tissue evidence="2">Leaf</tissue>
    </source>
</reference>
<dbReference type="GeneID" id="108824644"/>
<dbReference type="Pfam" id="PF07723">
    <property type="entry name" value="LRR_2"/>
    <property type="match status" value="1"/>
</dbReference>